<dbReference type="Pfam" id="PF00857">
    <property type="entry name" value="Isochorismatase"/>
    <property type="match status" value="1"/>
</dbReference>
<dbReference type="InterPro" id="IPR000868">
    <property type="entry name" value="Isochorismatase-like_dom"/>
</dbReference>
<dbReference type="SUPFAM" id="SSF52499">
    <property type="entry name" value="Isochorismatase-like hydrolases"/>
    <property type="match status" value="1"/>
</dbReference>
<reference evidence="4" key="1">
    <citation type="journal article" date="2020" name="Mol. Plant Microbe">
        <title>Rhizobial microsymbionts of the narrowly endemic Oxytropis species growing in Kamchatka are characterized by significant genetic diversity and possess a set of genes that are associated with T3SS and T6SS secretion systems and can affect the development of symbiosis.</title>
        <authorList>
            <person name="Safronova V."/>
            <person name="Guro P."/>
            <person name="Sazanova A."/>
            <person name="Kuznetsova I."/>
            <person name="Belimov A."/>
            <person name="Yakubov V."/>
            <person name="Chirak E."/>
            <person name="Afonin A."/>
            <person name="Gogolev Y."/>
            <person name="Andronov E."/>
            <person name="Tikhonovich I."/>
        </authorList>
    </citation>
    <scope>NUCLEOTIDE SEQUENCE [LARGE SCALE GENOMIC DNA]</scope>
    <source>
        <strain evidence="4">581</strain>
    </source>
</reference>
<protein>
    <submittedName>
        <fullName evidence="3">Isochorismatase family protein</fullName>
    </submittedName>
</protein>
<organism evidence="3 4">
    <name type="scientific">Tardiphaga robiniae</name>
    <dbReference type="NCBI Taxonomy" id="943830"/>
    <lineage>
        <taxon>Bacteria</taxon>
        <taxon>Pseudomonadati</taxon>
        <taxon>Pseudomonadota</taxon>
        <taxon>Alphaproteobacteria</taxon>
        <taxon>Hyphomicrobiales</taxon>
        <taxon>Nitrobacteraceae</taxon>
        <taxon>Tardiphaga</taxon>
    </lineage>
</organism>
<accession>A0A7G6TXC0</accession>
<feature type="domain" description="Isochorismatase-like" evidence="2">
    <location>
        <begin position="5"/>
        <end position="154"/>
    </location>
</feature>
<dbReference type="GO" id="GO:0016787">
    <property type="term" value="F:hydrolase activity"/>
    <property type="evidence" value="ECO:0007669"/>
    <property type="project" value="UniProtKB-KW"/>
</dbReference>
<dbReference type="AlphaFoldDB" id="A0A7G6TXC0"/>
<dbReference type="PANTHER" id="PTHR43540:SF15">
    <property type="entry name" value="BLR5631 PROTEIN"/>
    <property type="match status" value="1"/>
</dbReference>
<dbReference type="InterPro" id="IPR036380">
    <property type="entry name" value="Isochorismatase-like_sf"/>
</dbReference>
<sequence length="168" mass="17846">MTRTLLVIDVQNEYFPGGLLPLWKPDEVEARIVSVIARAKASGDNVVLVRHVSKADAGLFAANGPGSVIRPAILAAATDAPVVIKQFADAFQETELFSHLTKTDELLICGMMTQNCVVFTALSRAADDLSVRVIAELCSAPTETVHNIALNALGSKGLIASVTDLWSS</sequence>
<name>A0A7G6TXC0_9BRAD</name>
<dbReference type="Gene3D" id="3.40.50.850">
    <property type="entry name" value="Isochorismatase-like"/>
    <property type="match status" value="1"/>
</dbReference>
<dbReference type="KEGG" id="trb:HB776_09235"/>
<proteinExistence type="predicted"/>
<gene>
    <name evidence="3" type="ORF">HB776_09235</name>
</gene>
<dbReference type="PANTHER" id="PTHR43540">
    <property type="entry name" value="PEROXYUREIDOACRYLATE/UREIDOACRYLATE AMIDOHYDROLASE-RELATED"/>
    <property type="match status" value="1"/>
</dbReference>
<evidence type="ECO:0000259" key="2">
    <source>
        <dbReference type="Pfam" id="PF00857"/>
    </source>
</evidence>
<dbReference type="EMBL" id="CP050292">
    <property type="protein sequence ID" value="QND71402.1"/>
    <property type="molecule type" value="Genomic_DNA"/>
</dbReference>
<dbReference type="RefSeq" id="WP_184517079.1">
    <property type="nucleotide sequence ID" value="NZ_CP050292.1"/>
</dbReference>
<evidence type="ECO:0000313" key="3">
    <source>
        <dbReference type="EMBL" id="QND71402.1"/>
    </source>
</evidence>
<dbReference type="Proteomes" id="UP000515291">
    <property type="component" value="Chromosome"/>
</dbReference>
<dbReference type="InterPro" id="IPR050272">
    <property type="entry name" value="Isochorismatase-like_hydrls"/>
</dbReference>
<keyword evidence="1" id="KW-0378">Hydrolase</keyword>
<evidence type="ECO:0000256" key="1">
    <source>
        <dbReference type="ARBA" id="ARBA00022801"/>
    </source>
</evidence>
<evidence type="ECO:0000313" key="4">
    <source>
        <dbReference type="Proteomes" id="UP000515291"/>
    </source>
</evidence>